<dbReference type="GeneID" id="95615602"/>
<dbReference type="AlphaFoldDB" id="A0A5J6JHC4"/>
<evidence type="ECO:0000313" key="3">
    <source>
        <dbReference type="EMBL" id="QEV49453.1"/>
    </source>
</evidence>
<reference evidence="3 4" key="1">
    <citation type="submission" date="2017-09" db="EMBL/GenBank/DDBJ databases">
        <authorList>
            <person name="Lee N."/>
            <person name="Cho B.-K."/>
        </authorList>
    </citation>
    <scope>NUCLEOTIDE SEQUENCE [LARGE SCALE GENOMIC DNA]</scope>
    <source>
        <strain evidence="3 4">ATCC 27476</strain>
    </source>
</reference>
<keyword evidence="4" id="KW-1185">Reference proteome</keyword>
<proteinExistence type="predicted"/>
<sequence length="59" mass="6343">MSTPKVSPEETPEVEGSTASPHAERPDGGLWEHPWVILALIATGAAMVAAFFAVRIVQW</sequence>
<keyword evidence="2" id="KW-0472">Membrane</keyword>
<dbReference type="KEGG" id="svn:CP980_34335"/>
<organism evidence="3 4">
    <name type="scientific">Streptomyces vinaceus</name>
    <dbReference type="NCBI Taxonomy" id="1960"/>
    <lineage>
        <taxon>Bacteria</taxon>
        <taxon>Bacillati</taxon>
        <taxon>Actinomycetota</taxon>
        <taxon>Actinomycetes</taxon>
        <taxon>Kitasatosporales</taxon>
        <taxon>Streptomycetaceae</taxon>
        <taxon>Streptomyces</taxon>
    </lineage>
</organism>
<evidence type="ECO:0000256" key="2">
    <source>
        <dbReference type="SAM" id="Phobius"/>
    </source>
</evidence>
<evidence type="ECO:0000313" key="4">
    <source>
        <dbReference type="Proteomes" id="UP000325563"/>
    </source>
</evidence>
<keyword evidence="2" id="KW-0812">Transmembrane</keyword>
<feature type="region of interest" description="Disordered" evidence="1">
    <location>
        <begin position="1"/>
        <end position="27"/>
    </location>
</feature>
<gene>
    <name evidence="3" type="ORF">CP980_34335</name>
</gene>
<dbReference type="EMBL" id="CP023692">
    <property type="protein sequence ID" value="QEV49453.1"/>
    <property type="molecule type" value="Genomic_DNA"/>
</dbReference>
<evidence type="ECO:0000256" key="1">
    <source>
        <dbReference type="SAM" id="MobiDB-lite"/>
    </source>
</evidence>
<accession>A0A5J6JHC4</accession>
<feature type="transmembrane region" description="Helical" evidence="2">
    <location>
        <begin position="35"/>
        <end position="57"/>
    </location>
</feature>
<dbReference type="RefSeq" id="WP_132760879.1">
    <property type="nucleotide sequence ID" value="NZ_BNBW01000006.1"/>
</dbReference>
<protein>
    <submittedName>
        <fullName evidence="3">Uncharacterized protein</fullName>
    </submittedName>
</protein>
<dbReference type="Proteomes" id="UP000325563">
    <property type="component" value="Chromosome"/>
</dbReference>
<name>A0A5J6JHC4_STRVI</name>
<keyword evidence="2" id="KW-1133">Transmembrane helix</keyword>